<proteinExistence type="predicted"/>
<dbReference type="Pfam" id="PF11042">
    <property type="entry name" value="DUF2750"/>
    <property type="match status" value="1"/>
</dbReference>
<organism evidence="1 2">
    <name type="scientific">Acinetobacter shaoyimingii</name>
    <dbReference type="NCBI Taxonomy" id="2715164"/>
    <lineage>
        <taxon>Bacteria</taxon>
        <taxon>Pseudomonadati</taxon>
        <taxon>Pseudomonadota</taxon>
        <taxon>Gammaproteobacteria</taxon>
        <taxon>Moraxellales</taxon>
        <taxon>Moraxellaceae</taxon>
        <taxon>Acinetobacter</taxon>
    </lineage>
</organism>
<sequence length="156" mass="18011">MRNPYQRQASHSYSMGNLTAKEQYNQFIAATVAQGKVYGLYHDGWALCSTPSGLQTLAIWQSKGLAQLLIKDKWVNHEIQEVALIPFIEKVIPYIRKHNTRLSLNLTPEGQNILVSGRQFLIDLKAHLYKLYLADPELFKSEQLPLPRRIRLHDRN</sequence>
<dbReference type="KEGG" id="asha:G8E00_12265"/>
<evidence type="ECO:0000313" key="1">
    <source>
        <dbReference type="EMBL" id="QIO06667.1"/>
    </source>
</evidence>
<dbReference type="EMBL" id="CP049801">
    <property type="protein sequence ID" value="QIO06667.1"/>
    <property type="molecule type" value="Genomic_DNA"/>
</dbReference>
<evidence type="ECO:0000313" key="2">
    <source>
        <dbReference type="Proteomes" id="UP000502297"/>
    </source>
</evidence>
<dbReference type="InterPro" id="IPR021284">
    <property type="entry name" value="DUF2750"/>
</dbReference>
<dbReference type="RefSeq" id="WP_166224999.1">
    <property type="nucleotide sequence ID" value="NZ_CP049801.1"/>
</dbReference>
<gene>
    <name evidence="1" type="ORF">G8E00_12265</name>
</gene>
<accession>A0A6G8RXP1</accession>
<name>A0A6G8RXP1_9GAMM</name>
<protein>
    <submittedName>
        <fullName evidence="1">DUF2750 domain-containing protein</fullName>
    </submittedName>
</protein>
<keyword evidence="2" id="KW-1185">Reference proteome</keyword>
<dbReference type="AlphaFoldDB" id="A0A6G8RXP1"/>
<reference evidence="1 2" key="1">
    <citation type="submission" date="2020-03" db="EMBL/GenBank/DDBJ databases">
        <authorList>
            <person name="Zhu W."/>
        </authorList>
    </citation>
    <scope>NUCLEOTIDE SEQUENCE [LARGE SCALE GENOMIC DNA]</scope>
    <source>
        <strain evidence="1 2">323-1</strain>
    </source>
</reference>
<dbReference type="Proteomes" id="UP000502297">
    <property type="component" value="Chromosome"/>
</dbReference>